<name>A0A918A199_9ACTN</name>
<dbReference type="EMBL" id="BMNK01000001">
    <property type="protein sequence ID" value="GGP01927.1"/>
    <property type="molecule type" value="Genomic_DNA"/>
</dbReference>
<comment type="caution">
    <text evidence="1">The sequence shown here is derived from an EMBL/GenBank/DDBJ whole genome shotgun (WGS) entry which is preliminary data.</text>
</comment>
<reference evidence="1" key="2">
    <citation type="submission" date="2020-09" db="EMBL/GenBank/DDBJ databases">
        <authorList>
            <person name="Sun Q."/>
            <person name="Zhou Y."/>
        </authorList>
    </citation>
    <scope>NUCLEOTIDE SEQUENCE</scope>
    <source>
        <strain evidence="1">CGMCC 4.7430</strain>
    </source>
</reference>
<gene>
    <name evidence="1" type="ORF">GCM10012278_07120</name>
</gene>
<evidence type="ECO:0000313" key="2">
    <source>
        <dbReference type="Proteomes" id="UP000660745"/>
    </source>
</evidence>
<sequence>MGLPQGRFSIYRGTEPHSQSRMDFVYGAQGAVGHPTHLVDTKWLCWGAVNSTQARFHVVDGREEDGGWSCRMKIEDGPYNGYWLDSSDGYLCAVGSTSQRWKFLGGGDQCEWWQDERPVVISDTKPSGAGNGYQLRAQYRATPQTYTISRIDG</sequence>
<keyword evidence="2" id="KW-1185">Reference proteome</keyword>
<dbReference type="AlphaFoldDB" id="A0A918A199"/>
<evidence type="ECO:0000313" key="1">
    <source>
        <dbReference type="EMBL" id="GGP01927.1"/>
    </source>
</evidence>
<proteinExistence type="predicted"/>
<protein>
    <submittedName>
        <fullName evidence="1">Uncharacterized protein</fullName>
    </submittedName>
</protein>
<accession>A0A918A199</accession>
<dbReference type="Proteomes" id="UP000660745">
    <property type="component" value="Unassembled WGS sequence"/>
</dbReference>
<organism evidence="1 2">
    <name type="scientific">Nonomuraea glycinis</name>
    <dbReference type="NCBI Taxonomy" id="2047744"/>
    <lineage>
        <taxon>Bacteria</taxon>
        <taxon>Bacillati</taxon>
        <taxon>Actinomycetota</taxon>
        <taxon>Actinomycetes</taxon>
        <taxon>Streptosporangiales</taxon>
        <taxon>Streptosporangiaceae</taxon>
        <taxon>Nonomuraea</taxon>
    </lineage>
</organism>
<reference evidence="1" key="1">
    <citation type="journal article" date="2014" name="Int. J. Syst. Evol. Microbiol.">
        <title>Complete genome sequence of Corynebacterium casei LMG S-19264T (=DSM 44701T), isolated from a smear-ripened cheese.</title>
        <authorList>
            <consortium name="US DOE Joint Genome Institute (JGI-PGF)"/>
            <person name="Walter F."/>
            <person name="Albersmeier A."/>
            <person name="Kalinowski J."/>
            <person name="Ruckert C."/>
        </authorList>
    </citation>
    <scope>NUCLEOTIDE SEQUENCE</scope>
    <source>
        <strain evidence="1">CGMCC 4.7430</strain>
    </source>
</reference>